<gene>
    <name evidence="3" type="ORF">NZD86_23925</name>
    <name evidence="2" type="ORF">NZD86_24225</name>
</gene>
<evidence type="ECO:0000313" key="3">
    <source>
        <dbReference type="EMBL" id="WAH39539.1"/>
    </source>
</evidence>
<keyword evidence="1" id="KW-1133">Transmembrane helix</keyword>
<evidence type="ECO:0000313" key="4">
    <source>
        <dbReference type="Proteomes" id="UP001164803"/>
    </source>
</evidence>
<feature type="transmembrane region" description="Helical" evidence="1">
    <location>
        <begin position="50"/>
        <end position="67"/>
    </location>
</feature>
<feature type="transmembrane region" description="Helical" evidence="1">
    <location>
        <begin position="14"/>
        <end position="38"/>
    </location>
</feature>
<protein>
    <submittedName>
        <fullName evidence="2">DUF1345 domain-containing protein</fullName>
    </submittedName>
</protein>
<keyword evidence="2" id="KW-0614">Plasmid</keyword>
<proteinExistence type="predicted"/>
<dbReference type="EMBL" id="CP104066">
    <property type="protein sequence ID" value="WAH39539.1"/>
    <property type="molecule type" value="Genomic_DNA"/>
</dbReference>
<dbReference type="EMBL" id="CP104066">
    <property type="protein sequence ID" value="WAH39479.1"/>
    <property type="molecule type" value="Genomic_DNA"/>
</dbReference>
<sequence>MAIFREHHSWTRRIAFTIITVLTIGLVISVLFLIYALFKHTETGTGLFRDAALLWIINIIVFAVWYWEIDQGGPLPRHIKQPGRPDFLFPQMASNVDAWADWIPTFSDYVFLAFNTSTAFSPTDTPVLSKRAKVLMVTQSSISLVVVAVLAARAISTA</sequence>
<reference evidence="2" key="1">
    <citation type="submission" date="2022-08" db="EMBL/GenBank/DDBJ databases">
        <title>Alicyclobacillus dauci DSM2870, complete genome.</title>
        <authorList>
            <person name="Wang Q."/>
            <person name="Cai R."/>
            <person name="Wang Z."/>
        </authorList>
    </citation>
    <scope>NUCLEOTIDE SEQUENCE</scope>
    <source>
        <strain evidence="2">DSM 28700</strain>
        <plasmid evidence="2">unnamed2</plasmid>
    </source>
</reference>
<evidence type="ECO:0000256" key="1">
    <source>
        <dbReference type="SAM" id="Phobius"/>
    </source>
</evidence>
<keyword evidence="4" id="KW-1185">Reference proteome</keyword>
<evidence type="ECO:0000313" key="2">
    <source>
        <dbReference type="EMBL" id="WAH39479.1"/>
    </source>
</evidence>
<geneLocation type="plasmid" evidence="2 4">
    <name>unnamed2</name>
</geneLocation>
<dbReference type="RefSeq" id="WP_268047123.1">
    <property type="nucleotide sequence ID" value="NZ_CP104066.1"/>
</dbReference>
<dbReference type="Proteomes" id="UP001164803">
    <property type="component" value="Plasmid unnamed2"/>
</dbReference>
<keyword evidence="1" id="KW-0472">Membrane</keyword>
<name>A0ABY6ZB92_9BACL</name>
<organism evidence="2 4">
    <name type="scientific">Alicyclobacillus dauci</name>
    <dbReference type="NCBI Taxonomy" id="1475485"/>
    <lineage>
        <taxon>Bacteria</taxon>
        <taxon>Bacillati</taxon>
        <taxon>Bacillota</taxon>
        <taxon>Bacilli</taxon>
        <taxon>Bacillales</taxon>
        <taxon>Alicyclobacillaceae</taxon>
        <taxon>Alicyclobacillus</taxon>
    </lineage>
</organism>
<feature type="transmembrane region" description="Helical" evidence="1">
    <location>
        <begin position="134"/>
        <end position="155"/>
    </location>
</feature>
<accession>A0ABY6ZB92</accession>
<keyword evidence="1" id="KW-0812">Transmembrane</keyword>